<reference evidence="1 2" key="1">
    <citation type="submission" date="2014-03" db="EMBL/GenBank/DDBJ databases">
        <title>Draft Genome Sequences of Four Burkholderia Strains.</title>
        <authorList>
            <person name="Liu X.Y."/>
            <person name="Li C.X."/>
            <person name="Xu J.H."/>
        </authorList>
    </citation>
    <scope>NUCLEOTIDE SEQUENCE [LARGE SCALE GENOMIC DNA]</scope>
    <source>
        <strain evidence="1 2">OP-1</strain>
    </source>
</reference>
<sequence length="91" mass="10105">MTCTGWKTAMRRIDSEFDIPQFVASALVRTLASHNFRLPNSARERFAKLPTASFSASNKLFERLLAKMCIGATPMTDFTEAETASVSGGRW</sequence>
<protein>
    <submittedName>
        <fullName evidence="1">Uncharacterized protein</fullName>
    </submittedName>
</protein>
<name>A0A656QLJ2_9BURK</name>
<proteinExistence type="predicted"/>
<dbReference type="AlphaFoldDB" id="A0A656QLJ2"/>
<dbReference type="EMBL" id="JFHD01000016">
    <property type="protein sequence ID" value="KDR28892.1"/>
    <property type="molecule type" value="Genomic_DNA"/>
</dbReference>
<evidence type="ECO:0000313" key="1">
    <source>
        <dbReference type="EMBL" id="KDR28892.1"/>
    </source>
</evidence>
<dbReference type="Proteomes" id="UP000027451">
    <property type="component" value="Unassembled WGS sequence"/>
</dbReference>
<evidence type="ECO:0000313" key="2">
    <source>
        <dbReference type="Proteomes" id="UP000027451"/>
    </source>
</evidence>
<keyword evidence="2" id="KW-1185">Reference proteome</keyword>
<comment type="caution">
    <text evidence="1">The sequence shown here is derived from an EMBL/GenBank/DDBJ whole genome shotgun (WGS) entry which is preliminary data.</text>
</comment>
<accession>A0A656QLJ2</accession>
<organism evidence="1 2">
    <name type="scientific">Caballeronia zhejiangensis</name>
    <dbReference type="NCBI Taxonomy" id="871203"/>
    <lineage>
        <taxon>Bacteria</taxon>
        <taxon>Pseudomonadati</taxon>
        <taxon>Pseudomonadota</taxon>
        <taxon>Betaproteobacteria</taxon>
        <taxon>Burkholderiales</taxon>
        <taxon>Burkholderiaceae</taxon>
        <taxon>Caballeronia</taxon>
    </lineage>
</organism>
<gene>
    <name evidence="1" type="ORF">BG60_09285</name>
</gene>